<organism evidence="1 2">
    <name type="scientific">Streptomyces zhihengii</name>
    <dbReference type="NCBI Taxonomy" id="1818004"/>
    <lineage>
        <taxon>Bacteria</taxon>
        <taxon>Bacillati</taxon>
        <taxon>Actinomycetota</taxon>
        <taxon>Actinomycetes</taxon>
        <taxon>Kitasatosporales</taxon>
        <taxon>Streptomycetaceae</taxon>
        <taxon>Streptomyces</taxon>
    </lineage>
</organism>
<protein>
    <submittedName>
        <fullName evidence="1">Uncharacterized protein</fullName>
    </submittedName>
</protein>
<dbReference type="Proteomes" id="UP000664109">
    <property type="component" value="Unassembled WGS sequence"/>
</dbReference>
<gene>
    <name evidence="1" type="ORF">JE024_40360</name>
</gene>
<name>A0ABS2V750_9ACTN</name>
<evidence type="ECO:0000313" key="1">
    <source>
        <dbReference type="EMBL" id="MBM9624777.1"/>
    </source>
</evidence>
<dbReference type="RefSeq" id="WP_205378915.1">
    <property type="nucleotide sequence ID" value="NZ_JAFEJA010000003.1"/>
</dbReference>
<proteinExistence type="predicted"/>
<dbReference type="EMBL" id="JAFEJA010000003">
    <property type="protein sequence ID" value="MBM9624777.1"/>
    <property type="molecule type" value="Genomic_DNA"/>
</dbReference>
<evidence type="ECO:0000313" key="2">
    <source>
        <dbReference type="Proteomes" id="UP000664109"/>
    </source>
</evidence>
<keyword evidence="1" id="KW-0614">Plasmid</keyword>
<keyword evidence="2" id="KW-1185">Reference proteome</keyword>
<accession>A0ABS2V750</accession>
<reference evidence="1 2" key="1">
    <citation type="journal article" date="2016" name="Arch. Microbiol.">
        <title>Streptomyces zhihengii sp. nov., isolated from rhizospheric soil of Psammosilene tunicoides.</title>
        <authorList>
            <person name="Huang M.J."/>
            <person name="Fei J.J."/>
            <person name="Salam N."/>
            <person name="Kim C.J."/>
            <person name="Hozzein W.N."/>
            <person name="Xiao M."/>
            <person name="Huang H.Q."/>
            <person name="Li W.J."/>
        </authorList>
    </citation>
    <scope>NUCLEOTIDE SEQUENCE [LARGE SCALE GENOMIC DNA]</scope>
    <source>
        <strain evidence="1 2">YIM T102</strain>
    </source>
</reference>
<geneLocation type="plasmid" evidence="1">
    <name>unnamed1</name>
</geneLocation>
<sequence>MTWDEAHGAVSRAFNDWRTTDAENRAFLKLTAQWSAEAYERQWKQAEDALSEVFDPEVHYGDEHVDMFDDSVGGLWPFSHQWMVEASVLKNGVTAFEVYLEKAAQEVIKGWSVTVDGKPGPHLLRLKTPKGFTSPGWKTLVTAHTVLGSAVATPDVEWARDLRHLLTHQNGELRDDEAVEKFRNAEAEDAADFLHDARVGGRVHLGVERVVGVLDNLASVVRHADVAVHAYVWGAKRRKVPLNELHAAKCLELVAE</sequence>
<comment type="caution">
    <text evidence="1">The sequence shown here is derived from an EMBL/GenBank/DDBJ whole genome shotgun (WGS) entry which is preliminary data.</text>
</comment>